<dbReference type="KEGG" id="mane:DP065_02960"/>
<evidence type="ECO:0000256" key="1">
    <source>
        <dbReference type="ARBA" id="ARBA00029354"/>
    </source>
</evidence>
<dbReference type="EMBL" id="CP030140">
    <property type="protein sequence ID" value="AWX69689.1"/>
    <property type="molecule type" value="Genomic_DNA"/>
</dbReference>
<evidence type="ECO:0000313" key="2">
    <source>
        <dbReference type="EMBL" id="AWX69689.1"/>
    </source>
</evidence>
<comment type="catalytic activity">
    <reaction evidence="1">
        <text>Endonucleolytic cleavage at a junction such as a reciprocal single-stranded crossover between two homologous DNA duplexes (Holliday junction).</text>
        <dbReference type="EC" id="3.1.21.10"/>
    </reaction>
</comment>
<reference evidence="3" key="1">
    <citation type="submission" date="2018-06" db="EMBL/GenBank/DDBJ databases">
        <title>Complete genome sequences of Mycoplasma anatis, M. anseris and M. cloacale type strains.</title>
        <authorList>
            <person name="Grozner D."/>
            <person name="Forro B."/>
            <person name="Sulyok K.M."/>
            <person name="Marton S."/>
            <person name="Kreizinger Z."/>
            <person name="Banyai K."/>
            <person name="Gyuranecz M."/>
        </authorList>
    </citation>
    <scope>NUCLEOTIDE SEQUENCE [LARGE SCALE GENOMIC DNA]</scope>
    <source>
        <strain evidence="3">ATCC 49234</strain>
    </source>
</reference>
<dbReference type="RefSeq" id="WP_052169667.1">
    <property type="nucleotide sequence ID" value="NZ_CP030140.1"/>
</dbReference>
<dbReference type="AlphaFoldDB" id="A0A2Z4NDR9"/>
<dbReference type="Proteomes" id="UP000250218">
    <property type="component" value="Chromosome"/>
</dbReference>
<dbReference type="Gene3D" id="3.40.1350.10">
    <property type="match status" value="1"/>
</dbReference>
<dbReference type="Pfam" id="PF01870">
    <property type="entry name" value="Hjc"/>
    <property type="match status" value="1"/>
</dbReference>
<dbReference type="InterPro" id="IPR002732">
    <property type="entry name" value="Hjc"/>
</dbReference>
<dbReference type="GO" id="GO:0003676">
    <property type="term" value="F:nucleic acid binding"/>
    <property type="evidence" value="ECO:0007669"/>
    <property type="project" value="InterPro"/>
</dbReference>
<protein>
    <submittedName>
        <fullName evidence="2">Uncharacterized protein</fullName>
    </submittedName>
</protein>
<proteinExistence type="predicted"/>
<dbReference type="SUPFAM" id="SSF52980">
    <property type="entry name" value="Restriction endonuclease-like"/>
    <property type="match status" value="1"/>
</dbReference>
<dbReference type="InterPro" id="IPR011335">
    <property type="entry name" value="Restrct_endonuc-II-like"/>
</dbReference>
<gene>
    <name evidence="2" type="ORF">DP065_02960</name>
</gene>
<dbReference type="GO" id="GO:0008821">
    <property type="term" value="F:crossover junction DNA endonuclease activity"/>
    <property type="evidence" value="ECO:0007669"/>
    <property type="project" value="UniProtKB-EC"/>
</dbReference>
<accession>A0A2Z4NDR9</accession>
<organism evidence="2 3">
    <name type="scientific">[Mycoplasma] anseris</name>
    <dbReference type="NCBI Taxonomy" id="92400"/>
    <lineage>
        <taxon>Bacteria</taxon>
        <taxon>Bacillati</taxon>
        <taxon>Mycoplasmatota</taxon>
        <taxon>Mycoplasmoidales</taxon>
        <taxon>Metamycoplasmataceae</taxon>
        <taxon>Metamycoplasma</taxon>
    </lineage>
</organism>
<evidence type="ECO:0000313" key="3">
    <source>
        <dbReference type="Proteomes" id="UP000250218"/>
    </source>
</evidence>
<dbReference type="InterPro" id="IPR011856">
    <property type="entry name" value="tRNA_endonuc-like_dom_sf"/>
</dbReference>
<sequence>MKNKRIKKRFLPKVNNKELNIRNYFKDGDYKTYEEFKKAHSTSFCACLATYLVKRGIYSKENFLKFYKLIFYYGFIAYKQEKELRKFLNRKPNTVALLTTDKTNAKYATDIIAKSWGTNFLIQVKIKKSLLTTKDKNKLIKTAKKFDNTRALLAFKIKNKWNFIDLLSGLKIWW</sequence>
<keyword evidence="3" id="KW-1185">Reference proteome</keyword>
<name>A0A2Z4NDR9_9BACT</name>